<gene>
    <name evidence="1" type="ORF">MES5069_760001</name>
</gene>
<evidence type="ECO:0000313" key="1">
    <source>
        <dbReference type="EMBL" id="CAH2409105.1"/>
    </source>
</evidence>
<organism evidence="1 2">
    <name type="scientific">Mesorhizobium escarrei</name>
    <dbReference type="NCBI Taxonomy" id="666018"/>
    <lineage>
        <taxon>Bacteria</taxon>
        <taxon>Pseudomonadati</taxon>
        <taxon>Pseudomonadota</taxon>
        <taxon>Alphaproteobacteria</taxon>
        <taxon>Hyphomicrobiales</taxon>
        <taxon>Phyllobacteriaceae</taxon>
        <taxon>Mesorhizobium</taxon>
    </lineage>
</organism>
<comment type="caution">
    <text evidence="1">The sequence shown here is derived from an EMBL/GenBank/DDBJ whole genome shotgun (WGS) entry which is preliminary data.</text>
</comment>
<sequence length="68" mass="7319">MRLGLAWRVARGAQAPFGPSVSQLARTLKVLKEQVAEIVASFPGETYAVPIRDLAIILNPTSEPEISS</sequence>
<dbReference type="Proteomes" id="UP001153050">
    <property type="component" value="Unassembled WGS sequence"/>
</dbReference>
<name>A0ABM9EIA0_9HYPH</name>
<dbReference type="EMBL" id="CAKXZT010000175">
    <property type="protein sequence ID" value="CAH2409105.1"/>
    <property type="molecule type" value="Genomic_DNA"/>
</dbReference>
<keyword evidence="2" id="KW-1185">Reference proteome</keyword>
<proteinExistence type="predicted"/>
<protein>
    <submittedName>
        <fullName evidence="1">Uncharacterized protein</fullName>
    </submittedName>
</protein>
<accession>A0ABM9EIA0</accession>
<reference evidence="1 2" key="1">
    <citation type="submission" date="2022-03" db="EMBL/GenBank/DDBJ databases">
        <authorList>
            <person name="Brunel B."/>
        </authorList>
    </citation>
    <scope>NUCLEOTIDE SEQUENCE [LARGE SCALE GENOMIC DNA]</scope>
    <source>
        <strain evidence="1">STM5069sample</strain>
    </source>
</reference>
<evidence type="ECO:0000313" key="2">
    <source>
        <dbReference type="Proteomes" id="UP001153050"/>
    </source>
</evidence>